<comment type="similarity">
    <text evidence="1">Belongs to the bacterial ribosomal protein bS6 family.</text>
</comment>
<dbReference type="EMBL" id="KQ234252">
    <property type="protein sequence ID" value="KMZ81161.1"/>
    <property type="molecule type" value="Genomic_DNA"/>
</dbReference>
<feature type="region of interest" description="Disordered" evidence="2">
    <location>
        <begin position="60"/>
        <end position="82"/>
    </location>
</feature>
<dbReference type="AlphaFoldDB" id="A0A0J9SEW0"/>
<dbReference type="HAMAP" id="MF_00360">
    <property type="entry name" value="Ribosomal_bS6"/>
    <property type="match status" value="1"/>
</dbReference>
<name>A0A0J9SEW0_PLAVI</name>
<dbReference type="GO" id="GO:0005840">
    <property type="term" value="C:ribosome"/>
    <property type="evidence" value="ECO:0007669"/>
    <property type="project" value="UniProtKB-KW"/>
</dbReference>
<dbReference type="SUPFAM" id="SSF54995">
    <property type="entry name" value="Ribosomal protein S6"/>
    <property type="match status" value="1"/>
</dbReference>
<proteinExistence type="inferred from homology"/>
<dbReference type="NCBIfam" id="TIGR00166">
    <property type="entry name" value="S6"/>
    <property type="match status" value="1"/>
</dbReference>
<reference evidence="4 5" key="1">
    <citation type="submission" date="2011-08" db="EMBL/GenBank/DDBJ databases">
        <title>The Genome Sequence of Plasmodium vivax India VII.</title>
        <authorList>
            <consortium name="The Broad Institute Genome Sequencing Platform"/>
            <consortium name="The Broad Institute Genome Sequencing Center for Infectious Disease"/>
            <person name="Neafsey D."/>
            <person name="Carlton J."/>
            <person name="Barnwell J."/>
            <person name="Collins W."/>
            <person name="Escalante A."/>
            <person name="Mullikin J."/>
            <person name="Saul A."/>
            <person name="Guigo R."/>
            <person name="Camara F."/>
            <person name="Young S.K."/>
            <person name="Zeng Q."/>
            <person name="Gargeya S."/>
            <person name="Fitzgerald M."/>
            <person name="Haas B."/>
            <person name="Abouelleil A."/>
            <person name="Alvarado L."/>
            <person name="Arachchi H.M."/>
            <person name="Berlin A."/>
            <person name="Brown A."/>
            <person name="Chapman S.B."/>
            <person name="Chen Z."/>
            <person name="Dunbar C."/>
            <person name="Freedman E."/>
            <person name="Gearin G."/>
            <person name="Gellesch M."/>
            <person name="Goldberg J."/>
            <person name="Griggs A."/>
            <person name="Gujja S."/>
            <person name="Heiman D."/>
            <person name="Howarth C."/>
            <person name="Larson L."/>
            <person name="Lui A."/>
            <person name="MacDonald P.J.P."/>
            <person name="Montmayeur A."/>
            <person name="Murphy C."/>
            <person name="Neiman D."/>
            <person name="Pearson M."/>
            <person name="Priest M."/>
            <person name="Roberts A."/>
            <person name="Saif S."/>
            <person name="Shea T."/>
            <person name="Shenoy N."/>
            <person name="Sisk P."/>
            <person name="Stolte C."/>
            <person name="Sykes S."/>
            <person name="Wortman J."/>
            <person name="Nusbaum C."/>
            <person name="Birren B."/>
        </authorList>
    </citation>
    <scope>NUCLEOTIDE SEQUENCE [LARGE SCALE GENOMIC DNA]</scope>
    <source>
        <strain evidence="4 5">India VII</strain>
    </source>
</reference>
<dbReference type="Pfam" id="PF01250">
    <property type="entry name" value="Ribosomal_S6"/>
    <property type="match status" value="1"/>
</dbReference>
<dbReference type="InterPro" id="IPR035980">
    <property type="entry name" value="Ribosomal_bS6_sf"/>
</dbReference>
<gene>
    <name evidence="4" type="ORF">PVIIG_02643</name>
</gene>
<evidence type="ECO:0000313" key="5">
    <source>
        <dbReference type="Proteomes" id="UP000053562"/>
    </source>
</evidence>
<dbReference type="Gene3D" id="3.30.70.60">
    <property type="match status" value="1"/>
</dbReference>
<dbReference type="OrthoDB" id="375701at2759"/>
<dbReference type="CDD" id="cd00473">
    <property type="entry name" value="bS6"/>
    <property type="match status" value="1"/>
</dbReference>
<dbReference type="InterPro" id="IPR014717">
    <property type="entry name" value="Transl_elong_EF1B/ribsomal_bS6"/>
</dbReference>
<evidence type="ECO:0000256" key="3">
    <source>
        <dbReference type="SAM" id="SignalP"/>
    </source>
</evidence>
<evidence type="ECO:0000256" key="1">
    <source>
        <dbReference type="ARBA" id="ARBA00009512"/>
    </source>
</evidence>
<keyword evidence="4" id="KW-0687">Ribonucleoprotein</keyword>
<sequence length="243" mass="27459">MRLLPLLLAALLTTLQSPLVARRPQPHAVLGIAPVRPQAGTAGGWAFIGGGINPVSRWSSPLKGAQQRGGAPATRGGGRRSPFKLRGSLNDYIYKLLLRRFKKVTHKSQMNIFKSVLSPRSSYNVDLLFSCNFTISEIKKKIAEYTYELKLVDGEAFRALYLGKRRLVRPIKKQMEAYYVLFSFQMYPSLIHEIKRKLRLQDAVLRFMVTKNEKTSRNLAYAENEPVRQGLAATEAQFFKTAD</sequence>
<dbReference type="GO" id="GO:0003735">
    <property type="term" value="F:structural constituent of ribosome"/>
    <property type="evidence" value="ECO:0007669"/>
    <property type="project" value="InterPro"/>
</dbReference>
<accession>A0A0J9SEW0</accession>
<dbReference type="Proteomes" id="UP000053562">
    <property type="component" value="Unassembled WGS sequence"/>
</dbReference>
<keyword evidence="3" id="KW-0732">Signal</keyword>
<evidence type="ECO:0000256" key="2">
    <source>
        <dbReference type="SAM" id="MobiDB-lite"/>
    </source>
</evidence>
<feature type="chain" id="PRO_5005322204" evidence="3">
    <location>
        <begin position="22"/>
        <end position="243"/>
    </location>
</feature>
<protein>
    <submittedName>
        <fullName evidence="4">30S ribosomal protein S6</fullName>
    </submittedName>
</protein>
<dbReference type="InterPro" id="IPR020814">
    <property type="entry name" value="Ribosomal_S6_plastid/chlpt"/>
</dbReference>
<evidence type="ECO:0000313" key="4">
    <source>
        <dbReference type="EMBL" id="KMZ81161.1"/>
    </source>
</evidence>
<feature type="signal peptide" evidence="3">
    <location>
        <begin position="1"/>
        <end position="21"/>
    </location>
</feature>
<dbReference type="GO" id="GO:0006412">
    <property type="term" value="P:translation"/>
    <property type="evidence" value="ECO:0007669"/>
    <property type="project" value="InterPro"/>
</dbReference>
<feature type="compositionally biased region" description="Low complexity" evidence="2">
    <location>
        <begin position="64"/>
        <end position="74"/>
    </location>
</feature>
<dbReference type="InterPro" id="IPR000529">
    <property type="entry name" value="Ribosomal_bS6"/>
</dbReference>
<keyword evidence="4" id="KW-0689">Ribosomal protein</keyword>
<dbReference type="GO" id="GO:0019843">
    <property type="term" value="F:rRNA binding"/>
    <property type="evidence" value="ECO:0007669"/>
    <property type="project" value="InterPro"/>
</dbReference>
<organism evidence="4 5">
    <name type="scientific">Plasmodium vivax India VII</name>
    <dbReference type="NCBI Taxonomy" id="1077284"/>
    <lineage>
        <taxon>Eukaryota</taxon>
        <taxon>Sar</taxon>
        <taxon>Alveolata</taxon>
        <taxon>Apicomplexa</taxon>
        <taxon>Aconoidasida</taxon>
        <taxon>Haemosporida</taxon>
        <taxon>Plasmodiidae</taxon>
        <taxon>Plasmodium</taxon>
        <taxon>Plasmodium (Plasmodium)</taxon>
    </lineage>
</organism>